<feature type="domain" description="Aldehyde dehydrogenase" evidence="3">
    <location>
        <begin position="9"/>
        <end position="463"/>
    </location>
</feature>
<dbReference type="InterPro" id="IPR016162">
    <property type="entry name" value="Ald_DH_N"/>
</dbReference>
<organism evidence="4 5">
    <name type="scientific">Paenibacillus thalictri</name>
    <dbReference type="NCBI Taxonomy" id="2527873"/>
    <lineage>
        <taxon>Bacteria</taxon>
        <taxon>Bacillati</taxon>
        <taxon>Bacillota</taxon>
        <taxon>Bacilli</taxon>
        <taxon>Bacillales</taxon>
        <taxon>Paenibacillaceae</taxon>
        <taxon>Paenibacillus</taxon>
    </lineage>
</organism>
<dbReference type="InterPro" id="IPR016163">
    <property type="entry name" value="Ald_DH_C"/>
</dbReference>
<dbReference type="EMBL" id="SIRE01000008">
    <property type="protein sequence ID" value="TBL79070.1"/>
    <property type="molecule type" value="Genomic_DNA"/>
</dbReference>
<dbReference type="Pfam" id="PF00171">
    <property type="entry name" value="Aldedh"/>
    <property type="match status" value="1"/>
</dbReference>
<evidence type="ECO:0000313" key="4">
    <source>
        <dbReference type="EMBL" id="TBL79070.1"/>
    </source>
</evidence>
<protein>
    <submittedName>
        <fullName evidence="4">Aldehyde dehydrogenase family protein</fullName>
    </submittedName>
</protein>
<dbReference type="SUPFAM" id="SSF53720">
    <property type="entry name" value="ALDH-like"/>
    <property type="match status" value="1"/>
</dbReference>
<dbReference type="PANTHER" id="PTHR42991:SF1">
    <property type="entry name" value="ALDEHYDE DEHYDROGENASE"/>
    <property type="match status" value="1"/>
</dbReference>
<keyword evidence="5" id="KW-1185">Reference proteome</keyword>
<dbReference type="AlphaFoldDB" id="A0A4Q9DTP3"/>
<evidence type="ECO:0000256" key="1">
    <source>
        <dbReference type="ARBA" id="ARBA00009986"/>
    </source>
</evidence>
<evidence type="ECO:0000313" key="5">
    <source>
        <dbReference type="Proteomes" id="UP000293142"/>
    </source>
</evidence>
<dbReference type="FunFam" id="3.40.605.10:FF:000007">
    <property type="entry name" value="NAD/NADP-dependent betaine aldehyde dehydrogenase"/>
    <property type="match status" value="1"/>
</dbReference>
<evidence type="ECO:0000256" key="2">
    <source>
        <dbReference type="ARBA" id="ARBA00023002"/>
    </source>
</evidence>
<dbReference type="Proteomes" id="UP000293142">
    <property type="component" value="Unassembled WGS sequence"/>
</dbReference>
<keyword evidence="2" id="KW-0560">Oxidoreductase</keyword>
<dbReference type="Gene3D" id="3.40.309.10">
    <property type="entry name" value="Aldehyde Dehydrogenase, Chain A, domain 2"/>
    <property type="match status" value="1"/>
</dbReference>
<sequence length="468" mass="50798">MSLLIDGTWIETEEQIKVYNKFNGEEIGQVSVASREQIRQAVASSQRAMKEQPLSSEERYRILSRTSELIMKNQDELALTIATEAGKPVNEAKIEVGRAARTFQISAEEAKRIAGEMVPLSSADPVAKLAFTLRKPIGVVCAISPFNFPINLVAHKVAPAVAAGNAFVLKPATTTPLIAIRLLKLMQEAGLPEGYGHLVIGSGSTVGEWLLEEQGFSFYSFTGSPRVGKHLKEAIGLRPCALELGSNSATVVHHDADIEYAAERCGRTAFNNAGQVCISVQRIMVHEDVKVRFLTKLVEVTKSLRVGDPSDPATEVGPMISTADAERTMDWIQEAVDHGAKLLCGGTRDGVMIQPAVLADVPTHLKLCVEEAFAPIVVVNTYRTLDEAIAMVNNSKYGLQGGLFTKSLEVMIRCANEIHVGGLMVNQTSAFRSDEMPYGGVKESGIGKEGPRYAIQEMTEVKLIVIHQ</sequence>
<dbReference type="InterPro" id="IPR015590">
    <property type="entry name" value="Aldehyde_DH_dom"/>
</dbReference>
<accession>A0A4Q9DTP3</accession>
<dbReference type="InterPro" id="IPR016161">
    <property type="entry name" value="Ald_DH/histidinol_DH"/>
</dbReference>
<dbReference type="OrthoDB" id="20170at2"/>
<comment type="caution">
    <text evidence="4">The sequence shown here is derived from an EMBL/GenBank/DDBJ whole genome shotgun (WGS) entry which is preliminary data.</text>
</comment>
<dbReference type="RefSeq" id="WP_131013706.1">
    <property type="nucleotide sequence ID" value="NZ_SIRE01000008.1"/>
</dbReference>
<proteinExistence type="inferred from homology"/>
<evidence type="ECO:0000259" key="3">
    <source>
        <dbReference type="Pfam" id="PF00171"/>
    </source>
</evidence>
<dbReference type="PANTHER" id="PTHR42991">
    <property type="entry name" value="ALDEHYDE DEHYDROGENASE"/>
    <property type="match status" value="1"/>
</dbReference>
<gene>
    <name evidence="4" type="ORF">EYB31_12670</name>
</gene>
<comment type="similarity">
    <text evidence="1">Belongs to the aldehyde dehydrogenase family.</text>
</comment>
<reference evidence="4 5" key="1">
    <citation type="submission" date="2019-02" db="EMBL/GenBank/DDBJ databases">
        <title>Paenibacillus sp. nov., isolated from surface-sterilized tissue of Thalictrum simplex L.</title>
        <authorList>
            <person name="Tuo L."/>
        </authorList>
    </citation>
    <scope>NUCLEOTIDE SEQUENCE [LARGE SCALE GENOMIC DNA]</scope>
    <source>
        <strain evidence="4 5">N2SHLJ1</strain>
    </source>
</reference>
<dbReference type="GO" id="GO:0008911">
    <property type="term" value="F:lactaldehyde dehydrogenase (NAD+) activity"/>
    <property type="evidence" value="ECO:0007669"/>
    <property type="project" value="TreeGrafter"/>
</dbReference>
<name>A0A4Q9DTP3_9BACL</name>
<dbReference type="Gene3D" id="3.40.605.10">
    <property type="entry name" value="Aldehyde Dehydrogenase, Chain A, domain 1"/>
    <property type="match status" value="1"/>
</dbReference>
<dbReference type="InterPro" id="IPR051020">
    <property type="entry name" value="ALDH-related_metabolic_enz"/>
</dbReference>